<dbReference type="RefSeq" id="WP_377316058.1">
    <property type="nucleotide sequence ID" value="NZ_JBHUIY010000017.1"/>
</dbReference>
<organism evidence="1 2">
    <name type="scientific">Phaeospirillum tilakii</name>
    <dbReference type="NCBI Taxonomy" id="741673"/>
    <lineage>
        <taxon>Bacteria</taxon>
        <taxon>Pseudomonadati</taxon>
        <taxon>Pseudomonadota</taxon>
        <taxon>Alphaproteobacteria</taxon>
        <taxon>Rhodospirillales</taxon>
        <taxon>Rhodospirillaceae</taxon>
        <taxon>Phaeospirillum</taxon>
    </lineage>
</organism>
<comment type="caution">
    <text evidence="1">The sequence shown here is derived from an EMBL/GenBank/DDBJ whole genome shotgun (WGS) entry which is preliminary data.</text>
</comment>
<dbReference type="InterPro" id="IPR003489">
    <property type="entry name" value="RHF/RaiA"/>
</dbReference>
<dbReference type="Proteomes" id="UP001597296">
    <property type="component" value="Unassembled WGS sequence"/>
</dbReference>
<sequence>MQIPLQITFHGIDHSEAVETRIRERVDKIHALFDRITSCRVVIEAHHRNKSNCHHKGEPFHIRVSIAVPGSELVVKRDPKDAHVNEDIYLALREAFDSIERQLKDYASRTRGEVKARASA</sequence>
<protein>
    <submittedName>
        <fullName evidence="1">HPF/RaiA family ribosome-associated protein</fullName>
    </submittedName>
</protein>
<dbReference type="EMBL" id="JBHUIY010000017">
    <property type="protein sequence ID" value="MFD2234138.1"/>
    <property type="molecule type" value="Genomic_DNA"/>
</dbReference>
<dbReference type="Gene3D" id="3.30.160.100">
    <property type="entry name" value="Ribosome hibernation promotion factor-like"/>
    <property type="match status" value="1"/>
</dbReference>
<reference evidence="2" key="1">
    <citation type="journal article" date="2019" name="Int. J. Syst. Evol. Microbiol.">
        <title>The Global Catalogue of Microorganisms (GCM) 10K type strain sequencing project: providing services to taxonomists for standard genome sequencing and annotation.</title>
        <authorList>
            <consortium name="The Broad Institute Genomics Platform"/>
            <consortium name="The Broad Institute Genome Sequencing Center for Infectious Disease"/>
            <person name="Wu L."/>
            <person name="Ma J."/>
        </authorList>
    </citation>
    <scope>NUCLEOTIDE SEQUENCE [LARGE SCALE GENOMIC DNA]</scope>
    <source>
        <strain evidence="2">KCTC 15012</strain>
    </source>
</reference>
<keyword evidence="2" id="KW-1185">Reference proteome</keyword>
<dbReference type="CDD" id="cd00552">
    <property type="entry name" value="RaiA"/>
    <property type="match status" value="1"/>
</dbReference>
<evidence type="ECO:0000313" key="2">
    <source>
        <dbReference type="Proteomes" id="UP001597296"/>
    </source>
</evidence>
<evidence type="ECO:0000313" key="1">
    <source>
        <dbReference type="EMBL" id="MFD2234138.1"/>
    </source>
</evidence>
<proteinExistence type="predicted"/>
<dbReference type="SUPFAM" id="SSF69754">
    <property type="entry name" value="Ribosome binding protein Y (YfiA homologue)"/>
    <property type="match status" value="1"/>
</dbReference>
<name>A0ABW5CBB2_9PROT</name>
<accession>A0ABW5CBB2</accession>
<gene>
    <name evidence="1" type="ORF">ACFSNB_09995</name>
</gene>
<dbReference type="InterPro" id="IPR036567">
    <property type="entry name" value="RHF-like"/>
</dbReference>
<dbReference type="Pfam" id="PF02482">
    <property type="entry name" value="Ribosomal_S30AE"/>
    <property type="match status" value="1"/>
</dbReference>